<dbReference type="PANTHER" id="PTHR33202:SF6">
    <property type="entry name" value="ZINC UPTAKE REGULATION PROTEIN"/>
    <property type="match status" value="1"/>
</dbReference>
<name>A0ABV6ZY94_9PROT</name>
<dbReference type="InterPro" id="IPR002481">
    <property type="entry name" value="FUR"/>
</dbReference>
<sequence>MTADSIERTLDHAEALCRKRGEQLTPTRRRVLGLLLQAEGPIKAYDLLEQIRPDGKAKPPTVYRALDFLMAAGLVHKVEALNAFIPCVEHDHVGHGCSAELYICGDCGTVEERHGMPRPDNAPDGFKIDRSVVEYYGVCDRCSH</sequence>
<dbReference type="SUPFAM" id="SSF46785">
    <property type="entry name" value="Winged helix' DNA-binding domain"/>
    <property type="match status" value="1"/>
</dbReference>
<reference evidence="2" key="1">
    <citation type="journal article" date="2019" name="Int. J. Syst. Evol. Microbiol.">
        <title>The Global Catalogue of Microorganisms (GCM) 10K type strain sequencing project: providing services to taxonomists for standard genome sequencing and annotation.</title>
        <authorList>
            <consortium name="The Broad Institute Genomics Platform"/>
            <consortium name="The Broad Institute Genome Sequencing Center for Infectious Disease"/>
            <person name="Wu L."/>
            <person name="Ma J."/>
        </authorList>
    </citation>
    <scope>NUCLEOTIDE SEQUENCE [LARGE SCALE GENOMIC DNA]</scope>
    <source>
        <strain evidence="2">KCTC 52487</strain>
    </source>
</reference>
<dbReference type="PANTHER" id="PTHR33202">
    <property type="entry name" value="ZINC UPTAKE REGULATION PROTEIN"/>
    <property type="match status" value="1"/>
</dbReference>
<evidence type="ECO:0000313" key="1">
    <source>
        <dbReference type="EMBL" id="MFC2926455.1"/>
    </source>
</evidence>
<proteinExistence type="predicted"/>
<evidence type="ECO:0000313" key="2">
    <source>
        <dbReference type="Proteomes" id="UP001595379"/>
    </source>
</evidence>
<accession>A0ABV6ZY94</accession>
<dbReference type="Gene3D" id="1.10.10.10">
    <property type="entry name" value="Winged helix-like DNA-binding domain superfamily/Winged helix DNA-binding domain"/>
    <property type="match status" value="1"/>
</dbReference>
<protein>
    <submittedName>
        <fullName evidence="1">Transcriptional repressor</fullName>
    </submittedName>
</protein>
<gene>
    <name evidence="1" type="ORF">ACFOOR_10100</name>
</gene>
<dbReference type="Proteomes" id="UP001595379">
    <property type="component" value="Unassembled WGS sequence"/>
</dbReference>
<comment type="caution">
    <text evidence="1">The sequence shown here is derived from an EMBL/GenBank/DDBJ whole genome shotgun (WGS) entry which is preliminary data.</text>
</comment>
<dbReference type="RefSeq" id="WP_343164247.1">
    <property type="nucleotide sequence ID" value="NZ_JBHRSV010000019.1"/>
</dbReference>
<keyword evidence="2" id="KW-1185">Reference proteome</keyword>
<dbReference type="EMBL" id="JBHRSV010000019">
    <property type="protein sequence ID" value="MFC2926455.1"/>
    <property type="molecule type" value="Genomic_DNA"/>
</dbReference>
<dbReference type="InterPro" id="IPR036388">
    <property type="entry name" value="WH-like_DNA-bd_sf"/>
</dbReference>
<dbReference type="InterPro" id="IPR036390">
    <property type="entry name" value="WH_DNA-bd_sf"/>
</dbReference>
<organism evidence="1 2">
    <name type="scientific">Hyphobacterium vulgare</name>
    <dbReference type="NCBI Taxonomy" id="1736751"/>
    <lineage>
        <taxon>Bacteria</taxon>
        <taxon>Pseudomonadati</taxon>
        <taxon>Pseudomonadota</taxon>
        <taxon>Alphaproteobacteria</taxon>
        <taxon>Maricaulales</taxon>
        <taxon>Maricaulaceae</taxon>
        <taxon>Hyphobacterium</taxon>
    </lineage>
</organism>